<keyword evidence="6" id="KW-1185">Reference proteome</keyword>
<dbReference type="GO" id="GO:0005634">
    <property type="term" value="C:nucleus"/>
    <property type="evidence" value="ECO:0007669"/>
    <property type="project" value="UniProtKB-UniRule"/>
</dbReference>
<dbReference type="GO" id="GO:0003677">
    <property type="term" value="F:DNA binding"/>
    <property type="evidence" value="ECO:0007669"/>
    <property type="project" value="UniProtKB-UniRule"/>
</dbReference>
<dbReference type="InterPro" id="IPR036910">
    <property type="entry name" value="HMG_box_dom_sf"/>
</dbReference>
<dbReference type="Pfam" id="PF00505">
    <property type="entry name" value="HMG_box"/>
    <property type="match status" value="1"/>
</dbReference>
<name>A0A430QNH5_SCHBO</name>
<dbReference type="Gene3D" id="1.10.30.10">
    <property type="entry name" value="High mobility group box domain"/>
    <property type="match status" value="1"/>
</dbReference>
<keyword evidence="1 2" id="KW-0238">DNA-binding</keyword>
<dbReference type="SMART" id="SM00398">
    <property type="entry name" value="HMG"/>
    <property type="match status" value="1"/>
</dbReference>
<reference evidence="5 6" key="1">
    <citation type="journal article" date="2019" name="PLoS Pathog.">
        <title>Genome sequence of the bovine parasite Schistosoma bovis Tanzania.</title>
        <authorList>
            <person name="Oey H."/>
            <person name="Zakrzewski M."/>
            <person name="Gobert G."/>
            <person name="Gravermann K."/>
            <person name="Stoye J."/>
            <person name="Jones M."/>
            <person name="Mcmanus D."/>
            <person name="Krause L."/>
        </authorList>
    </citation>
    <scope>NUCLEOTIDE SEQUENCE [LARGE SCALE GENOMIC DNA]</scope>
    <source>
        <strain evidence="5 6">TAN1997</strain>
    </source>
</reference>
<evidence type="ECO:0000313" key="5">
    <source>
        <dbReference type="EMBL" id="RTG89241.1"/>
    </source>
</evidence>
<gene>
    <name evidence="5" type="ORF">DC041_0001667</name>
</gene>
<organism evidence="5 6">
    <name type="scientific">Schistosoma bovis</name>
    <name type="common">Blood fluke</name>
    <dbReference type="NCBI Taxonomy" id="6184"/>
    <lineage>
        <taxon>Eukaryota</taxon>
        <taxon>Metazoa</taxon>
        <taxon>Spiralia</taxon>
        <taxon>Lophotrochozoa</taxon>
        <taxon>Platyhelminthes</taxon>
        <taxon>Trematoda</taxon>
        <taxon>Digenea</taxon>
        <taxon>Strigeidida</taxon>
        <taxon>Schistosomatoidea</taxon>
        <taxon>Schistosomatidae</taxon>
        <taxon>Schistosoma</taxon>
    </lineage>
</organism>
<evidence type="ECO:0000256" key="1">
    <source>
        <dbReference type="ARBA" id="ARBA00023125"/>
    </source>
</evidence>
<dbReference type="SUPFAM" id="SSF47095">
    <property type="entry name" value="HMG-box"/>
    <property type="match status" value="1"/>
</dbReference>
<feature type="DNA-binding region" description="HMG box" evidence="2">
    <location>
        <begin position="48"/>
        <end position="116"/>
    </location>
</feature>
<dbReference type="Proteomes" id="UP000290809">
    <property type="component" value="Unassembled WGS sequence"/>
</dbReference>
<proteinExistence type="predicted"/>
<dbReference type="EMBL" id="QMKO01001516">
    <property type="protein sequence ID" value="RTG89241.1"/>
    <property type="molecule type" value="Genomic_DNA"/>
</dbReference>
<accession>A0A430QNH5</accession>
<evidence type="ECO:0000256" key="3">
    <source>
        <dbReference type="SAM" id="MobiDB-lite"/>
    </source>
</evidence>
<evidence type="ECO:0000259" key="4">
    <source>
        <dbReference type="PROSITE" id="PS50118"/>
    </source>
</evidence>
<keyword evidence="2" id="KW-0539">Nucleus</keyword>
<comment type="caution">
    <text evidence="5">The sequence shown here is derived from an EMBL/GenBank/DDBJ whole genome shotgun (WGS) entry which is preliminary data.</text>
</comment>
<feature type="domain" description="HMG box" evidence="4">
    <location>
        <begin position="48"/>
        <end position="116"/>
    </location>
</feature>
<dbReference type="PANTHER" id="PTHR48112">
    <property type="entry name" value="HIGH MOBILITY GROUP PROTEIN DSP1"/>
    <property type="match status" value="1"/>
</dbReference>
<protein>
    <recommendedName>
        <fullName evidence="4">HMG box domain-containing protein</fullName>
    </recommendedName>
</protein>
<dbReference type="STRING" id="6184.A0A430QNH5"/>
<dbReference type="InterPro" id="IPR009071">
    <property type="entry name" value="HMG_box_dom"/>
</dbReference>
<sequence>MKEQHQSTTGHYSSSLTQNNVEPTTQLDALTRAFIENNVDRTGKKRKIRKPPSGYVLYAGEIRKKLLQERPDAPFGEISREVGLLWRQMPTAQRDLYEQKAHLIRQHMAEEEMQMKAREQEQVQLHIQQQITATCISSHNISGTIPLQSSATAINPSSSSRMPVTATAAYAVLSNTDWSSHSNCPCLLNNT</sequence>
<evidence type="ECO:0000256" key="2">
    <source>
        <dbReference type="PROSITE-ProRule" id="PRU00267"/>
    </source>
</evidence>
<evidence type="ECO:0000313" key="6">
    <source>
        <dbReference type="Proteomes" id="UP000290809"/>
    </source>
</evidence>
<dbReference type="PROSITE" id="PS50118">
    <property type="entry name" value="HMG_BOX_2"/>
    <property type="match status" value="1"/>
</dbReference>
<dbReference type="AlphaFoldDB" id="A0A430QNH5"/>
<feature type="region of interest" description="Disordered" evidence="3">
    <location>
        <begin position="1"/>
        <end position="22"/>
    </location>
</feature>
<dbReference type="InterPro" id="IPR050342">
    <property type="entry name" value="HMGB"/>
</dbReference>